<feature type="compositionally biased region" description="Polar residues" evidence="4">
    <location>
        <begin position="219"/>
        <end position="231"/>
    </location>
</feature>
<dbReference type="PANTHER" id="PTHR30055">
    <property type="entry name" value="HTH-TYPE TRANSCRIPTIONAL REGULATOR RUTR"/>
    <property type="match status" value="1"/>
</dbReference>
<evidence type="ECO:0000256" key="4">
    <source>
        <dbReference type="SAM" id="MobiDB-lite"/>
    </source>
</evidence>
<protein>
    <submittedName>
        <fullName evidence="6">TetR/AcrR family transcriptional regulator</fullName>
    </submittedName>
</protein>
<dbReference type="InterPro" id="IPR009057">
    <property type="entry name" value="Homeodomain-like_sf"/>
</dbReference>
<sequence>MGRPRKALLDRTRIGRTALELVDETGDFTLPEVARRLGVQTASVYHHVDGRAGVIELLRDRVADGLDAGALDQRPWDTALTLWARSYRAAFAAHPRAIPMLMTAPVRAPRVIEQYERLAGLLLETGFAPEAVMPIITGLDNIVLGSALDMSAPQEMWVVAGDAEAPHLALAQSATARPARAERAFDLTLAGFVDHCRGLLEEGRPAPAPREASDHRTRSGSGDPSGTATTR</sequence>
<keyword evidence="7" id="KW-1185">Reference proteome</keyword>
<feature type="domain" description="Tetracycline repressor TetR C-terminal" evidence="5">
    <location>
        <begin position="73"/>
        <end position="158"/>
    </location>
</feature>
<evidence type="ECO:0000256" key="3">
    <source>
        <dbReference type="ARBA" id="ARBA00023163"/>
    </source>
</evidence>
<organism evidence="6 7">
    <name type="scientific">Streptomyces plicatus</name>
    <dbReference type="NCBI Taxonomy" id="1922"/>
    <lineage>
        <taxon>Bacteria</taxon>
        <taxon>Bacillati</taxon>
        <taxon>Actinomycetota</taxon>
        <taxon>Actinomycetes</taxon>
        <taxon>Kitasatosporales</taxon>
        <taxon>Streptomycetaceae</taxon>
        <taxon>Streptomyces</taxon>
        <taxon>Streptomyces rochei group</taxon>
    </lineage>
</organism>
<evidence type="ECO:0000256" key="1">
    <source>
        <dbReference type="ARBA" id="ARBA00023015"/>
    </source>
</evidence>
<dbReference type="PANTHER" id="PTHR30055:SF151">
    <property type="entry name" value="TRANSCRIPTIONAL REGULATORY PROTEIN"/>
    <property type="match status" value="1"/>
</dbReference>
<dbReference type="SUPFAM" id="SSF46689">
    <property type="entry name" value="Homeodomain-like"/>
    <property type="match status" value="1"/>
</dbReference>
<gene>
    <name evidence="6" type="ORF">ACFQFF_02175</name>
</gene>
<evidence type="ECO:0000256" key="2">
    <source>
        <dbReference type="ARBA" id="ARBA00023125"/>
    </source>
</evidence>
<dbReference type="Proteomes" id="UP001596321">
    <property type="component" value="Unassembled WGS sequence"/>
</dbReference>
<dbReference type="Pfam" id="PF02909">
    <property type="entry name" value="TetR_C_1"/>
    <property type="match status" value="1"/>
</dbReference>
<dbReference type="EMBL" id="JBHSUW010000001">
    <property type="protein sequence ID" value="MFC6500449.1"/>
    <property type="molecule type" value="Genomic_DNA"/>
</dbReference>
<dbReference type="InterPro" id="IPR004111">
    <property type="entry name" value="Repressor_TetR_C"/>
</dbReference>
<dbReference type="InterPro" id="IPR036271">
    <property type="entry name" value="Tet_transcr_reg_TetR-rel_C_sf"/>
</dbReference>
<accession>A0ABW1XS89</accession>
<name>A0ABW1XS89_STRPL</name>
<keyword evidence="1" id="KW-0805">Transcription regulation</keyword>
<keyword evidence="3" id="KW-0804">Transcription</keyword>
<feature type="region of interest" description="Disordered" evidence="4">
    <location>
        <begin position="200"/>
        <end position="231"/>
    </location>
</feature>
<dbReference type="SUPFAM" id="SSF48498">
    <property type="entry name" value="Tetracyclin repressor-like, C-terminal domain"/>
    <property type="match status" value="1"/>
</dbReference>
<evidence type="ECO:0000313" key="7">
    <source>
        <dbReference type="Proteomes" id="UP001596321"/>
    </source>
</evidence>
<evidence type="ECO:0000259" key="5">
    <source>
        <dbReference type="Pfam" id="PF02909"/>
    </source>
</evidence>
<reference evidence="7" key="1">
    <citation type="journal article" date="2019" name="Int. J. Syst. Evol. Microbiol.">
        <title>The Global Catalogue of Microorganisms (GCM) 10K type strain sequencing project: providing services to taxonomists for standard genome sequencing and annotation.</title>
        <authorList>
            <consortium name="The Broad Institute Genomics Platform"/>
            <consortium name="The Broad Institute Genome Sequencing Center for Infectious Disease"/>
            <person name="Wu L."/>
            <person name="Ma J."/>
        </authorList>
    </citation>
    <scope>NUCLEOTIDE SEQUENCE [LARGE SCALE GENOMIC DNA]</scope>
    <source>
        <strain evidence="7">JCM 4504</strain>
    </source>
</reference>
<keyword evidence="2" id="KW-0238">DNA-binding</keyword>
<dbReference type="InterPro" id="IPR050109">
    <property type="entry name" value="HTH-type_TetR-like_transc_reg"/>
</dbReference>
<comment type="caution">
    <text evidence="6">The sequence shown here is derived from an EMBL/GenBank/DDBJ whole genome shotgun (WGS) entry which is preliminary data.</text>
</comment>
<proteinExistence type="predicted"/>
<dbReference type="Gene3D" id="1.10.357.10">
    <property type="entry name" value="Tetracycline Repressor, domain 2"/>
    <property type="match status" value="1"/>
</dbReference>
<dbReference type="RefSeq" id="WP_125536901.1">
    <property type="nucleotide sequence ID" value="NZ_BMUJ01000007.1"/>
</dbReference>
<evidence type="ECO:0000313" key="6">
    <source>
        <dbReference type="EMBL" id="MFC6500449.1"/>
    </source>
</evidence>